<proteinExistence type="predicted"/>
<dbReference type="Gene3D" id="3.60.21.10">
    <property type="match status" value="1"/>
</dbReference>
<dbReference type="SUPFAM" id="SSF56300">
    <property type="entry name" value="Metallo-dependent phosphatases"/>
    <property type="match status" value="1"/>
</dbReference>
<dbReference type="Proteomes" id="UP000516151">
    <property type="component" value="Segment"/>
</dbReference>
<dbReference type="InterPro" id="IPR029052">
    <property type="entry name" value="Metallo-depent_PP-like"/>
</dbReference>
<dbReference type="RefSeq" id="YP_010651816.1">
    <property type="nucleotide sequence ID" value="NC_070783.1"/>
</dbReference>
<evidence type="ECO:0000313" key="1">
    <source>
        <dbReference type="EMBL" id="QNN99309.1"/>
    </source>
</evidence>
<dbReference type="GeneID" id="77927532"/>
<name>A0A7G9UZ54_9CAUD</name>
<sequence length="190" mass="21812">MARFFTSDTHFGHQRIIELCNRPFDSVEEMNEVMIEKWNAVVKPDDVVIHLGDVALGKIADSLPLIGRLNGYKVLVPGNHDRVFSGEKQKMRERFIPEYLKVFQKIQKETVWVSKNDKPYALASHFPYEGDSHGIDRHADKRPLDNGLPLIHGHVHDSWKFNGRMFNVGVDVNDFTPVHEDVVLDWIAGL</sequence>
<evidence type="ECO:0000313" key="2">
    <source>
        <dbReference type="Proteomes" id="UP000516151"/>
    </source>
</evidence>
<organism evidence="1 2">
    <name type="scientific">Streptomyces phage Faust</name>
    <dbReference type="NCBI Taxonomy" id="2767565"/>
    <lineage>
        <taxon>Viruses</taxon>
        <taxon>Duplodnaviria</taxon>
        <taxon>Heunggongvirae</taxon>
        <taxon>Uroviricota</taxon>
        <taxon>Caudoviricetes</taxon>
        <taxon>Stanwilliamsviridae</taxon>
        <taxon>Loccivirinae</taxon>
        <taxon>Faustvirus</taxon>
        <taxon>Faustvirus faust</taxon>
    </lineage>
</organism>
<reference evidence="1 2" key="1">
    <citation type="submission" date="2020-06" db="EMBL/GenBank/DDBJ databases">
        <authorList>
            <person name="Arora M.N."/>
            <person name="Dalling M.T."/>
            <person name="Dawson S.P.M."/>
            <person name="Elia S.N."/>
            <person name="Burke B."/>
            <person name="Shaffer C.D."/>
            <person name="Weston-Hafer K.A."/>
            <person name="Garlena R.A."/>
            <person name="Russell D.A."/>
            <person name="Pope W.H."/>
            <person name="Jacobs-Sera D."/>
            <person name="Hatfull G.F."/>
        </authorList>
    </citation>
    <scope>NUCLEOTIDE SEQUENCE [LARGE SCALE GENOMIC DNA]</scope>
</reference>
<gene>
    <name evidence="1" type="primary">237</name>
    <name evidence="1" type="ORF">SEA_FAUST_237</name>
</gene>
<keyword evidence="2" id="KW-1185">Reference proteome</keyword>
<dbReference type="KEGG" id="vg:77927532"/>
<dbReference type="EMBL" id="MT684598">
    <property type="protein sequence ID" value="QNN99309.1"/>
    <property type="molecule type" value="Genomic_DNA"/>
</dbReference>
<protein>
    <submittedName>
        <fullName evidence="1">Phosphoesterase</fullName>
    </submittedName>
</protein>
<accession>A0A7G9UZ54</accession>